<dbReference type="EMBL" id="PQXO01000019">
    <property type="protein sequence ID" value="TGO91757.1"/>
    <property type="molecule type" value="Genomic_DNA"/>
</dbReference>
<proteinExistence type="predicted"/>
<dbReference type="PANTHER" id="PTHR43591:SF110">
    <property type="entry name" value="RHODANESE DOMAIN-CONTAINING PROTEIN"/>
    <property type="match status" value="1"/>
</dbReference>
<dbReference type="Pfam" id="PF13649">
    <property type="entry name" value="Methyltransf_25"/>
    <property type="match status" value="1"/>
</dbReference>
<dbReference type="SUPFAM" id="SSF53335">
    <property type="entry name" value="S-adenosyl-L-methionine-dependent methyltransferases"/>
    <property type="match status" value="1"/>
</dbReference>
<keyword evidence="3" id="KW-1185">Reference proteome</keyword>
<comment type="caution">
    <text evidence="2">The sequence shown here is derived from an EMBL/GenBank/DDBJ whole genome shotgun (WGS) entry which is preliminary data.</text>
</comment>
<gene>
    <name evidence="2" type="ORF">BPOR_0019g00170</name>
</gene>
<dbReference type="OrthoDB" id="66144at2759"/>
<dbReference type="PANTHER" id="PTHR43591">
    <property type="entry name" value="METHYLTRANSFERASE"/>
    <property type="match status" value="1"/>
</dbReference>
<dbReference type="STRING" id="87229.A0A4Z1L4X2"/>
<protein>
    <recommendedName>
        <fullName evidence="1">Methyltransferase domain-containing protein</fullName>
    </recommendedName>
</protein>
<name>A0A4Z1L4X2_9HELO</name>
<sequence>MLPANQLIAQLRSNLPPSDLQAFYTQWASTYNTHIVALQNYVSPSLIAQIVRQLPHYSTLRILDAGCGTGLVGVALAESGATNIDGLDFSPAMLAQARLTGFYKNLFVGDLLQTIEVPDGSYDLVTCAGTFTYGHVGPDPALREFIRILVPSGLIIATVLEEVWESGGYKAEIEKFEAEEILEVVSVELNDYRKGCEKAHMVILKKRGGT</sequence>
<dbReference type="Gene3D" id="3.40.50.150">
    <property type="entry name" value="Vaccinia Virus protein VP39"/>
    <property type="match status" value="1"/>
</dbReference>
<dbReference type="AlphaFoldDB" id="A0A4Z1L4X2"/>
<dbReference type="InterPro" id="IPR029063">
    <property type="entry name" value="SAM-dependent_MTases_sf"/>
</dbReference>
<evidence type="ECO:0000313" key="2">
    <source>
        <dbReference type="EMBL" id="TGO91757.1"/>
    </source>
</evidence>
<dbReference type="Proteomes" id="UP000297280">
    <property type="component" value="Unassembled WGS sequence"/>
</dbReference>
<accession>A0A4Z1L4X2</accession>
<reference evidence="2 3" key="1">
    <citation type="submission" date="2017-12" db="EMBL/GenBank/DDBJ databases">
        <title>Comparative genomics of Botrytis spp.</title>
        <authorList>
            <person name="Valero-Jimenez C.A."/>
            <person name="Tapia P."/>
            <person name="Veloso J."/>
            <person name="Silva-Moreno E."/>
            <person name="Staats M."/>
            <person name="Valdes J.H."/>
            <person name="Van Kan J.A.L."/>
        </authorList>
    </citation>
    <scope>NUCLEOTIDE SEQUENCE [LARGE SCALE GENOMIC DNA]</scope>
    <source>
        <strain evidence="2 3">MUCL3349</strain>
    </source>
</reference>
<dbReference type="InterPro" id="IPR041698">
    <property type="entry name" value="Methyltransf_25"/>
</dbReference>
<evidence type="ECO:0000313" key="3">
    <source>
        <dbReference type="Proteomes" id="UP000297280"/>
    </source>
</evidence>
<feature type="domain" description="Methyltransferase" evidence="1">
    <location>
        <begin position="62"/>
        <end position="153"/>
    </location>
</feature>
<evidence type="ECO:0000259" key="1">
    <source>
        <dbReference type="Pfam" id="PF13649"/>
    </source>
</evidence>
<organism evidence="2 3">
    <name type="scientific">Botrytis porri</name>
    <dbReference type="NCBI Taxonomy" id="87229"/>
    <lineage>
        <taxon>Eukaryota</taxon>
        <taxon>Fungi</taxon>
        <taxon>Dikarya</taxon>
        <taxon>Ascomycota</taxon>
        <taxon>Pezizomycotina</taxon>
        <taxon>Leotiomycetes</taxon>
        <taxon>Helotiales</taxon>
        <taxon>Sclerotiniaceae</taxon>
        <taxon>Botrytis</taxon>
    </lineage>
</organism>
<dbReference type="CDD" id="cd02440">
    <property type="entry name" value="AdoMet_MTases"/>
    <property type="match status" value="1"/>
</dbReference>